<keyword evidence="4" id="KW-0325">Glycoprotein</keyword>
<evidence type="ECO:0008006" key="8">
    <source>
        <dbReference type="Google" id="ProtNLM"/>
    </source>
</evidence>
<dbReference type="PANTHER" id="PTHR22835">
    <property type="entry name" value="ZINC FINGER FYVE DOMAIN CONTAINING PROTEIN"/>
    <property type="match status" value="1"/>
</dbReference>
<evidence type="ECO:0000313" key="7">
    <source>
        <dbReference type="Proteomes" id="UP000245207"/>
    </source>
</evidence>
<dbReference type="PANTHER" id="PTHR22835:SF631">
    <property type="entry name" value="SINAPINE ESTERASE"/>
    <property type="match status" value="1"/>
</dbReference>
<accession>A0A2U1QLA7</accession>
<dbReference type="Pfam" id="PF00657">
    <property type="entry name" value="Lipase_GDSL"/>
    <property type="match status" value="3"/>
</dbReference>
<proteinExistence type="inferred from homology"/>
<dbReference type="SUPFAM" id="SSF52266">
    <property type="entry name" value="SGNH hydrolase"/>
    <property type="match status" value="1"/>
</dbReference>
<name>A0A2U1QLA7_ARTAN</name>
<feature type="region of interest" description="Disordered" evidence="5">
    <location>
        <begin position="251"/>
        <end position="272"/>
    </location>
</feature>
<dbReference type="InterPro" id="IPR035669">
    <property type="entry name" value="SGNH_plant_lipase-like"/>
</dbReference>
<evidence type="ECO:0000256" key="5">
    <source>
        <dbReference type="SAM" id="MobiDB-lite"/>
    </source>
</evidence>
<evidence type="ECO:0000256" key="3">
    <source>
        <dbReference type="ARBA" id="ARBA00022801"/>
    </source>
</evidence>
<dbReference type="Proteomes" id="UP000245207">
    <property type="component" value="Unassembled WGS sequence"/>
</dbReference>
<dbReference type="InterPro" id="IPR001087">
    <property type="entry name" value="GDSL"/>
</dbReference>
<dbReference type="STRING" id="35608.A0A2U1QLA7"/>
<dbReference type="InterPro" id="IPR036514">
    <property type="entry name" value="SGNH_hydro_sf"/>
</dbReference>
<dbReference type="EMBL" id="PKPP01000050">
    <property type="protein sequence ID" value="PWA98776.1"/>
    <property type="molecule type" value="Genomic_DNA"/>
</dbReference>
<comment type="caution">
    <text evidence="6">The sequence shown here is derived from an EMBL/GenBank/DDBJ whole genome shotgun (WGS) entry which is preliminary data.</text>
</comment>
<evidence type="ECO:0000256" key="4">
    <source>
        <dbReference type="ARBA" id="ARBA00023180"/>
    </source>
</evidence>
<dbReference type="CDD" id="cd01837">
    <property type="entry name" value="SGNH_plant_lipase_like"/>
    <property type="match status" value="1"/>
</dbReference>
<evidence type="ECO:0000256" key="2">
    <source>
        <dbReference type="ARBA" id="ARBA00022729"/>
    </source>
</evidence>
<evidence type="ECO:0000256" key="1">
    <source>
        <dbReference type="ARBA" id="ARBA00008668"/>
    </source>
</evidence>
<dbReference type="GO" id="GO:0016788">
    <property type="term" value="F:hydrolase activity, acting on ester bonds"/>
    <property type="evidence" value="ECO:0007669"/>
    <property type="project" value="InterPro"/>
</dbReference>
<reference evidence="6 7" key="1">
    <citation type="journal article" date="2018" name="Mol. Plant">
        <title>The genome of Artemisia annua provides insight into the evolution of Asteraceae family and artemisinin biosynthesis.</title>
        <authorList>
            <person name="Shen Q."/>
            <person name="Zhang L."/>
            <person name="Liao Z."/>
            <person name="Wang S."/>
            <person name="Yan T."/>
            <person name="Shi P."/>
            <person name="Liu M."/>
            <person name="Fu X."/>
            <person name="Pan Q."/>
            <person name="Wang Y."/>
            <person name="Lv Z."/>
            <person name="Lu X."/>
            <person name="Zhang F."/>
            <person name="Jiang W."/>
            <person name="Ma Y."/>
            <person name="Chen M."/>
            <person name="Hao X."/>
            <person name="Li L."/>
            <person name="Tang Y."/>
            <person name="Lv G."/>
            <person name="Zhou Y."/>
            <person name="Sun X."/>
            <person name="Brodelius P.E."/>
            <person name="Rose J.K.C."/>
            <person name="Tang K."/>
        </authorList>
    </citation>
    <scope>NUCLEOTIDE SEQUENCE [LARGE SCALE GENOMIC DNA]</scope>
    <source>
        <strain evidence="7">cv. Huhao1</strain>
        <tissue evidence="6">Leaf</tissue>
    </source>
</reference>
<dbReference type="Gene3D" id="3.40.50.1110">
    <property type="entry name" value="SGNH hydrolase"/>
    <property type="match status" value="3"/>
</dbReference>
<keyword evidence="2" id="KW-0732">Signal</keyword>
<protein>
    <recommendedName>
        <fullName evidence="8">SGNH hydrolase-type esterase domain-containing protein</fullName>
    </recommendedName>
</protein>
<sequence>MYSELSSLSRGSVHSRPSYCSRTLVSFVGGFLIRSKPKSILALQFRFRLFYSQLTSLEGYGDCASAYVAEIELPSAGVEIFFVIGLVPWMCLLAWGAFMDVDDGFRSVNVNVGRPLIRIPVTGASMRLSNGDDAMECCVSDTSLLGERVADFGLVSCTWLSADVEAGGSTSSIPVVNAAQAVAPDTHNSFQPLRASPPADCPSGSFISGVQPDPSIVRPDAVLANVHHEGDKHVCLQGRRLKVPVPKPIATETNSGPVQASPYPVKQTSFSGSEKMSDSARLAAIAKSVGKRPMAYLESVGSRRSEAIRHWQSRARARQPSLSFMLLDQQTIYYLNNNVYSCRRRLYANNGCYTSIISFGDSLADTGNLKQLAKISNREISVLLTPYGESFLNGSTGRCSNGRLIIDFLVLAARGILNPLTNASLEVQLEWFKRSLPSICGNASGRSLILVGEIGGNDYNYPILEGRPVDELNSLVPLIIDRIISVVNELIEIGAQTLVVPGNFPVGCLSGYLTVCGSEKEEYDPETGCLVRLNEFAEYHNELLQTRLNQIRELHPNVNVIYADYYNAAMKIYRSPDKFGFTNGALKACCGGAGPYNINLSAICGDESSTVCDQPDTYVCWYGIHLTEAAYKIIAKNLYHGPYTTPEFNALCPTSTFHLEAFKVPRSIWVLMMCSSNNLLNLCSVSSMYANGCYKSIISFGDSLADTGNLKQLAKFSSRVISFVLPPYGESLPDQSPGRCSNGLLIIDFLARGIVNPMTNASLEVQLEWFKRSLPSICGNASDCRNFIGHSLILMGEIGGNDFNFPMLEGKPIDELKSLVPFVINAIVSAINELIEMGAQTLVVPGNFPVGCLSTYLTVYASEVEEYDPTTGCLIRLNEFAEYQNELLQTKLNRIREFHPDVNVIYADYYNAAMKIYQSPDKFGFTNGALKACCGGGGPYNYNLSAECGLASTTVCDQPDTYEPVYRVLFKQMKARLHILSYQSKSLYANGCYTSIISFGDSLADTGNLKQLAKFSNQVISFLMPPYGESLPDKSTGRCSNGRLVIDFLAESIGLPLIPPYVNDKGSRNAVAYKQGVNYAVVGATALNSSVREARGIVNPLTNASLGVQLEWFKQSLPSICGNIAGVVVPS</sequence>
<comment type="similarity">
    <text evidence="1">Belongs to the 'GDSL' lipolytic enzyme family.</text>
</comment>
<dbReference type="AlphaFoldDB" id="A0A2U1QLA7"/>
<gene>
    <name evidence="6" type="ORF">CTI12_AA014950</name>
</gene>
<keyword evidence="7" id="KW-1185">Reference proteome</keyword>
<keyword evidence="3" id="KW-0378">Hydrolase</keyword>
<organism evidence="6 7">
    <name type="scientific">Artemisia annua</name>
    <name type="common">Sweet wormwood</name>
    <dbReference type="NCBI Taxonomy" id="35608"/>
    <lineage>
        <taxon>Eukaryota</taxon>
        <taxon>Viridiplantae</taxon>
        <taxon>Streptophyta</taxon>
        <taxon>Embryophyta</taxon>
        <taxon>Tracheophyta</taxon>
        <taxon>Spermatophyta</taxon>
        <taxon>Magnoliopsida</taxon>
        <taxon>eudicotyledons</taxon>
        <taxon>Gunneridae</taxon>
        <taxon>Pentapetalae</taxon>
        <taxon>asterids</taxon>
        <taxon>campanulids</taxon>
        <taxon>Asterales</taxon>
        <taxon>Asteraceae</taxon>
        <taxon>Asteroideae</taxon>
        <taxon>Anthemideae</taxon>
        <taxon>Artemisiinae</taxon>
        <taxon>Artemisia</taxon>
    </lineage>
</organism>
<evidence type="ECO:0000313" key="6">
    <source>
        <dbReference type="EMBL" id="PWA98776.1"/>
    </source>
</evidence>
<dbReference type="OrthoDB" id="1600564at2759"/>